<feature type="disulfide bond" evidence="1">
    <location>
        <begin position="291"/>
        <end position="300"/>
    </location>
</feature>
<dbReference type="Gene3D" id="2.10.25.10">
    <property type="entry name" value="Laminin"/>
    <property type="match status" value="6"/>
</dbReference>
<feature type="domain" description="EGF-like" evidence="2">
    <location>
        <begin position="302"/>
        <end position="335"/>
    </location>
</feature>
<feature type="disulfide bond" evidence="1">
    <location>
        <begin position="169"/>
        <end position="179"/>
    </location>
</feature>
<dbReference type="PROSITE" id="PS50026">
    <property type="entry name" value="EGF_3"/>
    <property type="match status" value="7"/>
</dbReference>
<dbReference type="AlphaFoldDB" id="A0AAD2JPK2"/>
<dbReference type="PROSITE" id="PS01186">
    <property type="entry name" value="EGF_2"/>
    <property type="match status" value="2"/>
</dbReference>
<protein>
    <recommendedName>
        <fullName evidence="2">EGF-like domain-containing protein</fullName>
    </recommendedName>
</protein>
<feature type="disulfide bond" evidence="1">
    <location>
        <begin position="268"/>
        <end position="278"/>
    </location>
</feature>
<reference evidence="3" key="1">
    <citation type="submission" date="2023-08" db="EMBL/GenBank/DDBJ databases">
        <authorList>
            <person name="Audoor S."/>
            <person name="Bilcke G."/>
        </authorList>
    </citation>
    <scope>NUCLEOTIDE SEQUENCE</scope>
</reference>
<comment type="caution">
    <text evidence="1">Lacks conserved residue(s) required for the propagation of feature annotation.</text>
</comment>
<feature type="disulfide bond" evidence="1">
    <location>
        <begin position="56"/>
        <end position="65"/>
    </location>
</feature>
<accession>A0AAD2JPK2</accession>
<dbReference type="EMBL" id="CAKOGP040002447">
    <property type="protein sequence ID" value="CAJ1969999.1"/>
    <property type="molecule type" value="Genomic_DNA"/>
</dbReference>
<feature type="domain" description="EGF-like" evidence="2">
    <location>
        <begin position="166"/>
        <end position="201"/>
    </location>
</feature>
<feature type="disulfide bond" evidence="1">
    <location>
        <begin position="304"/>
        <end position="314"/>
    </location>
</feature>
<dbReference type="PANTHER" id="PTHR24033:SF235">
    <property type="entry name" value="PROLINE-RICH PROTEIN 36-LIKE ISOFORM X1"/>
    <property type="match status" value="1"/>
</dbReference>
<gene>
    <name evidence="3" type="ORF">CYCCA115_LOCUS24023</name>
</gene>
<evidence type="ECO:0000259" key="2">
    <source>
        <dbReference type="PROSITE" id="PS50026"/>
    </source>
</evidence>
<dbReference type="SUPFAM" id="SSF57196">
    <property type="entry name" value="EGF/Laminin"/>
    <property type="match status" value="3"/>
</dbReference>
<feature type="disulfide bond" evidence="1">
    <location>
        <begin position="576"/>
        <end position="585"/>
    </location>
</feature>
<feature type="domain" description="EGF-like" evidence="2">
    <location>
        <begin position="802"/>
        <end position="841"/>
    </location>
</feature>
<keyword evidence="4" id="KW-1185">Reference proteome</keyword>
<feature type="domain" description="EGF-like" evidence="2">
    <location>
        <begin position="539"/>
        <end position="586"/>
    </location>
</feature>
<feature type="disulfide bond" evidence="1">
    <location>
        <begin position="543"/>
        <end position="553"/>
    </location>
</feature>
<dbReference type="InterPro" id="IPR051830">
    <property type="entry name" value="NOTCH_homolog"/>
</dbReference>
<feature type="domain" description="EGF-like" evidence="2">
    <location>
        <begin position="24"/>
        <end position="66"/>
    </location>
</feature>
<feature type="disulfide bond" evidence="1">
    <location>
        <begin position="325"/>
        <end position="334"/>
    </location>
</feature>
<dbReference type="Proteomes" id="UP001295423">
    <property type="component" value="Unassembled WGS sequence"/>
</dbReference>
<dbReference type="InterPro" id="IPR000742">
    <property type="entry name" value="EGF"/>
</dbReference>
<feature type="domain" description="EGF-like" evidence="2">
    <location>
        <begin position="650"/>
        <end position="685"/>
    </location>
</feature>
<dbReference type="PROSITE" id="PS00022">
    <property type="entry name" value="EGF_1"/>
    <property type="match status" value="7"/>
</dbReference>
<comment type="caution">
    <text evidence="3">The sequence shown here is derived from an EMBL/GenBank/DDBJ whole genome shotgun (WGS) entry which is preliminary data.</text>
</comment>
<evidence type="ECO:0000313" key="4">
    <source>
        <dbReference type="Proteomes" id="UP001295423"/>
    </source>
</evidence>
<feature type="domain" description="EGF-like" evidence="2">
    <location>
        <begin position="265"/>
        <end position="301"/>
    </location>
</feature>
<dbReference type="SMART" id="SM00181">
    <property type="entry name" value="EGF"/>
    <property type="match status" value="13"/>
</dbReference>
<evidence type="ECO:0000256" key="1">
    <source>
        <dbReference type="PROSITE-ProRule" id="PRU00076"/>
    </source>
</evidence>
<feature type="disulfide bond" evidence="1">
    <location>
        <begin position="831"/>
        <end position="840"/>
    </location>
</feature>
<name>A0AAD2JPK2_9STRA</name>
<sequence>MPILSQEAVAKQVQDEVGFLNTIEIEDCDALTCQNDGRCLSFDSNKDGIIDTQCVCPGNFTGTLCETPKPCDLPCENGATCRSEASWWLNVGDTQALSEYIFICIIEGLPECSITDYCECPTDGTFYGDLCELTCDLECENGSTCQFRGPEPQCLCSGNFYGDLCEKECSIGCLNNGRCILTQKGNERCVCDAGFEGEQCQTAVPCDKQCMNGGVCTFAEGWWLHEMDFYEYIDEFYDSYNGTDVFGRGFSYCECPDGHLGELCDITCSSDCGENGECVFLGEGTGTGCLCKEGFSGDSCQFACGVECKNDGICVADGVSEYCECQSLWEGDTCETKKSCDLDCANGSCVLQEDWRYDQESLQYCLLDSSYCRQQEYQRCQCDSDWAGSDCSDPCPCENDGTCKSWGYGRRRLQEFETLPPQKPTPEYAQNGDQDEFYCECPFGFTGAYCQQQLETGDCGCQNGGICSTSFPNGDDNMDDAFAGDDGFSVQNNNNNYNNNNNSNGHETISLVGDTSLPRPGEYCICPDDKFTGEFCEIEVDPCNNACQNGGTCNAGLVTSVQGVGNRNLQQFSCTCPEGTSGTFCELKACGSGYCGYGSACIELPAGETTVAGDDYVCDCFVGSFSTDPFLSLGRQCIALANFQCSSSENANNEPWSCSNAGRCYYGDSGPLCFCPGTFTGPRCEYDSTDAADMAWSTCGLTCDNGGICLKGPNKPIGEIFLPFLEATKKAGLFDNQSTEDFEYCYCPAGFFGVECEKQYELCGDDGEHICFHGSKCEKSGDEWGCNCDGTLGAGLFCQYEATDTCGDEDVSTFCTNQGTCTLGGDPVCSCVDGWEGSQCEIDPSAPLFDANDGNDSWSGGATVGNSWSVALTALMGIAVSMFI</sequence>
<organism evidence="3 4">
    <name type="scientific">Cylindrotheca closterium</name>
    <dbReference type="NCBI Taxonomy" id="2856"/>
    <lineage>
        <taxon>Eukaryota</taxon>
        <taxon>Sar</taxon>
        <taxon>Stramenopiles</taxon>
        <taxon>Ochrophyta</taxon>
        <taxon>Bacillariophyta</taxon>
        <taxon>Bacillariophyceae</taxon>
        <taxon>Bacillariophycidae</taxon>
        <taxon>Bacillariales</taxon>
        <taxon>Bacillariaceae</taxon>
        <taxon>Cylindrotheca</taxon>
    </lineage>
</organism>
<feature type="disulfide bond" evidence="1">
    <location>
        <begin position="191"/>
        <end position="200"/>
    </location>
</feature>
<dbReference type="PANTHER" id="PTHR24033">
    <property type="entry name" value="EGF-LIKE DOMAIN-CONTAINING PROTEIN"/>
    <property type="match status" value="1"/>
</dbReference>
<proteinExistence type="predicted"/>
<feature type="disulfide bond" evidence="1">
    <location>
        <begin position="272"/>
        <end position="289"/>
    </location>
</feature>
<evidence type="ECO:0000313" key="3">
    <source>
        <dbReference type="EMBL" id="CAJ1969999.1"/>
    </source>
</evidence>
<feature type="disulfide bond" evidence="1">
    <location>
        <begin position="675"/>
        <end position="684"/>
    </location>
</feature>
<keyword evidence="1" id="KW-1015">Disulfide bond</keyword>
<keyword evidence="1" id="KW-0245">EGF-like domain</keyword>